<dbReference type="GO" id="GO:0055085">
    <property type="term" value="P:transmembrane transport"/>
    <property type="evidence" value="ECO:0007669"/>
    <property type="project" value="InterPro"/>
</dbReference>
<evidence type="ECO:0000256" key="4">
    <source>
        <dbReference type="ARBA" id="ARBA00022692"/>
    </source>
</evidence>
<dbReference type="InterPro" id="IPR035906">
    <property type="entry name" value="MetI-like_sf"/>
</dbReference>
<keyword evidence="3" id="KW-1003">Cell membrane</keyword>
<dbReference type="InterPro" id="IPR051393">
    <property type="entry name" value="ABC_transporter_permease"/>
</dbReference>
<keyword evidence="2 7" id="KW-0813">Transport</keyword>
<dbReference type="SUPFAM" id="SSF161098">
    <property type="entry name" value="MetI-like"/>
    <property type="match status" value="1"/>
</dbReference>
<sequence>MTATLERVGAVRAAPAKGRSRARARHRLTVLAFLAPAITGFAVFFAYPLIATVGFSFTDYDLINPPVWIGFENYTYMFADKLFLTAVYNTLWFVVVLTIARVVFALGVASVIARLKSGVGLVRTLCYLPSLAPPVAAVLSFFLVMRPNEGPLDAFLGWFGVESPLWFADPAWAKPGIAAVMLWVSGDLMIIILAAILDVPQEQYEAAELDGAGAARRWWHITLPTISPVLMFGVVNSVIVSLQLFTQAVVAGSAASGAADITGATRYLGFPENSTLTFPVWLYTQGFRYFDMGYASAMATVLFVVSFAATALLVQRMRKATHQEEGSAGA</sequence>
<dbReference type="SUPFAM" id="SSF160964">
    <property type="entry name" value="MalF N-terminal region-like"/>
    <property type="match status" value="1"/>
</dbReference>
<dbReference type="RefSeq" id="WP_121001642.1">
    <property type="nucleotide sequence ID" value="NZ_RBXO01000001.1"/>
</dbReference>
<dbReference type="Gene3D" id="1.10.3720.10">
    <property type="entry name" value="MetI-like"/>
    <property type="match status" value="1"/>
</dbReference>
<evidence type="ECO:0000313" key="9">
    <source>
        <dbReference type="EMBL" id="RKT52240.1"/>
    </source>
</evidence>
<dbReference type="PANTHER" id="PTHR30193:SF1">
    <property type="entry name" value="ABC TRANSPORTER PERMEASE PROTEIN YESP-RELATED"/>
    <property type="match status" value="1"/>
</dbReference>
<dbReference type="EMBL" id="RBXO01000001">
    <property type="protein sequence ID" value="RKT52240.1"/>
    <property type="molecule type" value="Genomic_DNA"/>
</dbReference>
<feature type="transmembrane region" description="Helical" evidence="7">
    <location>
        <begin position="176"/>
        <end position="197"/>
    </location>
</feature>
<feature type="transmembrane region" description="Helical" evidence="7">
    <location>
        <begin position="292"/>
        <end position="314"/>
    </location>
</feature>
<gene>
    <name evidence="9" type="ORF">C8E97_0749</name>
</gene>
<reference evidence="9 10" key="1">
    <citation type="submission" date="2018-10" db="EMBL/GenBank/DDBJ databases">
        <title>Sequencing the genomes of 1000 actinobacteria strains.</title>
        <authorList>
            <person name="Klenk H.-P."/>
        </authorList>
    </citation>
    <scope>NUCLEOTIDE SEQUENCE [LARGE SCALE GENOMIC DNA]</scope>
    <source>
        <strain evidence="9 10">DSM 43800</strain>
    </source>
</reference>
<feature type="transmembrane region" description="Helical" evidence="7">
    <location>
        <begin position="28"/>
        <end position="50"/>
    </location>
</feature>
<dbReference type="CDD" id="cd06261">
    <property type="entry name" value="TM_PBP2"/>
    <property type="match status" value="1"/>
</dbReference>
<comment type="similarity">
    <text evidence="7">Belongs to the binding-protein-dependent transport system permease family.</text>
</comment>
<dbReference type="PROSITE" id="PS50928">
    <property type="entry name" value="ABC_TM1"/>
    <property type="match status" value="1"/>
</dbReference>
<feature type="domain" description="ABC transmembrane type-1" evidence="8">
    <location>
        <begin position="87"/>
        <end position="313"/>
    </location>
</feature>
<evidence type="ECO:0000256" key="3">
    <source>
        <dbReference type="ARBA" id="ARBA00022475"/>
    </source>
</evidence>
<dbReference type="PANTHER" id="PTHR30193">
    <property type="entry name" value="ABC TRANSPORTER PERMEASE PROTEIN"/>
    <property type="match status" value="1"/>
</dbReference>
<comment type="subcellular location">
    <subcellularLocation>
        <location evidence="1 7">Cell membrane</location>
        <topology evidence="1 7">Multi-pass membrane protein</topology>
    </subcellularLocation>
</comment>
<dbReference type="Gene3D" id="1.20.58.370">
    <property type="entry name" value="MalF N-terminal region-like"/>
    <property type="match status" value="1"/>
</dbReference>
<feature type="transmembrane region" description="Helical" evidence="7">
    <location>
        <begin position="218"/>
        <end position="239"/>
    </location>
</feature>
<dbReference type="InterPro" id="IPR035277">
    <property type="entry name" value="MalF_N"/>
</dbReference>
<evidence type="ECO:0000256" key="5">
    <source>
        <dbReference type="ARBA" id="ARBA00022989"/>
    </source>
</evidence>
<feature type="transmembrane region" description="Helical" evidence="7">
    <location>
        <begin position="91"/>
        <end position="113"/>
    </location>
</feature>
<evidence type="ECO:0000259" key="8">
    <source>
        <dbReference type="PROSITE" id="PS50928"/>
    </source>
</evidence>
<evidence type="ECO:0000256" key="6">
    <source>
        <dbReference type="ARBA" id="ARBA00023136"/>
    </source>
</evidence>
<evidence type="ECO:0000313" key="10">
    <source>
        <dbReference type="Proteomes" id="UP000282084"/>
    </source>
</evidence>
<keyword evidence="6 7" id="KW-0472">Membrane</keyword>
<feature type="transmembrane region" description="Helical" evidence="7">
    <location>
        <begin position="125"/>
        <end position="145"/>
    </location>
</feature>
<keyword evidence="10" id="KW-1185">Reference proteome</keyword>
<accession>A0A495VTP3</accession>
<dbReference type="Proteomes" id="UP000282084">
    <property type="component" value="Unassembled WGS sequence"/>
</dbReference>
<dbReference type="AlphaFoldDB" id="A0A495VTP3"/>
<keyword evidence="4 7" id="KW-0812">Transmembrane</keyword>
<dbReference type="Pfam" id="PF00528">
    <property type="entry name" value="BPD_transp_1"/>
    <property type="match status" value="1"/>
</dbReference>
<dbReference type="GO" id="GO:0005886">
    <property type="term" value="C:plasma membrane"/>
    <property type="evidence" value="ECO:0007669"/>
    <property type="project" value="UniProtKB-SubCell"/>
</dbReference>
<evidence type="ECO:0000256" key="7">
    <source>
        <dbReference type="RuleBase" id="RU363032"/>
    </source>
</evidence>
<dbReference type="OrthoDB" id="4053402at2"/>
<comment type="caution">
    <text evidence="9">The sequence shown here is derived from an EMBL/GenBank/DDBJ whole genome shotgun (WGS) entry which is preliminary data.</text>
</comment>
<name>A0A495VTP3_9PSEU</name>
<dbReference type="InterPro" id="IPR000515">
    <property type="entry name" value="MetI-like"/>
</dbReference>
<organism evidence="9 10">
    <name type="scientific">Saccharothrix australiensis</name>
    <dbReference type="NCBI Taxonomy" id="2072"/>
    <lineage>
        <taxon>Bacteria</taxon>
        <taxon>Bacillati</taxon>
        <taxon>Actinomycetota</taxon>
        <taxon>Actinomycetes</taxon>
        <taxon>Pseudonocardiales</taxon>
        <taxon>Pseudonocardiaceae</taxon>
        <taxon>Saccharothrix</taxon>
    </lineage>
</organism>
<keyword evidence="5 7" id="KW-1133">Transmembrane helix</keyword>
<proteinExistence type="inferred from homology"/>
<evidence type="ECO:0000256" key="2">
    <source>
        <dbReference type="ARBA" id="ARBA00022448"/>
    </source>
</evidence>
<protein>
    <submittedName>
        <fullName evidence="9">Carbohydrate ABC transporter membrane protein 1 (CUT1 family)</fullName>
    </submittedName>
</protein>
<evidence type="ECO:0000256" key="1">
    <source>
        <dbReference type="ARBA" id="ARBA00004651"/>
    </source>
</evidence>